<feature type="region of interest" description="Disordered" evidence="1">
    <location>
        <begin position="176"/>
        <end position="196"/>
    </location>
</feature>
<evidence type="ECO:0000313" key="2">
    <source>
        <dbReference type="EMBL" id="KAF8819692.1"/>
    </source>
</evidence>
<name>A0ABQ7J6R3_9APIC</name>
<dbReference type="EMBL" id="JADAQX010000637">
    <property type="protein sequence ID" value="KAF8819692.1"/>
    <property type="molecule type" value="Genomic_DNA"/>
</dbReference>
<proteinExistence type="predicted"/>
<organism evidence="2 3">
    <name type="scientific">Cardiosporidium cionae</name>
    <dbReference type="NCBI Taxonomy" id="476202"/>
    <lineage>
        <taxon>Eukaryota</taxon>
        <taxon>Sar</taxon>
        <taxon>Alveolata</taxon>
        <taxon>Apicomplexa</taxon>
        <taxon>Aconoidasida</taxon>
        <taxon>Nephromycida</taxon>
        <taxon>Cardiosporidium</taxon>
    </lineage>
</organism>
<reference evidence="2 3" key="1">
    <citation type="journal article" date="2020" name="bioRxiv">
        <title>Metabolic contributions of an alphaproteobacterial endosymbiont in the apicomplexan Cardiosporidium cionae.</title>
        <authorList>
            <person name="Hunter E.S."/>
            <person name="Paight C.J."/>
            <person name="Lane C.E."/>
        </authorList>
    </citation>
    <scope>NUCLEOTIDE SEQUENCE [LARGE SCALE GENOMIC DNA]</scope>
    <source>
        <strain evidence="2">ESH_2018</strain>
    </source>
</reference>
<sequence>MFLLAVFLQTEKVPPLELQNLKLKDKNISNPYFGLIKNVLRKYPNLRFQDCFVDGNDWSKGNDTYRDDHPVMQFAAKQLQLMNTGLTKKTAFKQVQLLTDITTEKHFYERRIALEKKQKLQMALAVDEKVEPLFTTGQGYWLVRLASVTHMAKSEQEHLKRILSVIRSMKKNASPSVVDVSKKSSDTSTSTVPSLT</sequence>
<evidence type="ECO:0000313" key="3">
    <source>
        <dbReference type="Proteomes" id="UP000823046"/>
    </source>
</evidence>
<gene>
    <name evidence="2" type="ORF">IE077_004106</name>
</gene>
<dbReference type="Proteomes" id="UP000823046">
    <property type="component" value="Unassembled WGS sequence"/>
</dbReference>
<evidence type="ECO:0000256" key="1">
    <source>
        <dbReference type="SAM" id="MobiDB-lite"/>
    </source>
</evidence>
<keyword evidence="3" id="KW-1185">Reference proteome</keyword>
<protein>
    <submittedName>
        <fullName evidence="2">Uncharacterized protein</fullName>
    </submittedName>
</protein>
<feature type="compositionally biased region" description="Low complexity" evidence="1">
    <location>
        <begin position="186"/>
        <end position="196"/>
    </location>
</feature>
<comment type="caution">
    <text evidence="2">The sequence shown here is derived from an EMBL/GenBank/DDBJ whole genome shotgun (WGS) entry which is preliminary data.</text>
</comment>
<accession>A0ABQ7J6R3</accession>